<feature type="compositionally biased region" description="Polar residues" evidence="1">
    <location>
        <begin position="38"/>
        <end position="47"/>
    </location>
</feature>
<reference evidence="3" key="3">
    <citation type="journal article" date="2016" name="Gigascience">
        <title>De novo construction of an expanded transcriptome assembly for the western tarnished plant bug, Lygus hesperus.</title>
        <authorList>
            <person name="Tassone E.E."/>
            <person name="Geib S.M."/>
            <person name="Hall B."/>
            <person name="Fabrick J.A."/>
            <person name="Brent C.S."/>
            <person name="Hull J.J."/>
        </authorList>
    </citation>
    <scope>NUCLEOTIDE SEQUENCE</scope>
</reference>
<evidence type="ECO:0000313" key="3">
    <source>
        <dbReference type="EMBL" id="JAQ12561.1"/>
    </source>
</evidence>
<accession>A0A0A9Z164</accession>
<feature type="compositionally biased region" description="Basic and acidic residues" evidence="1">
    <location>
        <begin position="22"/>
        <end position="34"/>
    </location>
</feature>
<keyword evidence="2" id="KW-0251">Elongation factor</keyword>
<dbReference type="EMBL" id="GBHO01004587">
    <property type="protein sequence ID" value="JAG39017.1"/>
    <property type="molecule type" value="Transcribed_RNA"/>
</dbReference>
<dbReference type="AlphaFoldDB" id="A0A0A9Z164"/>
<reference evidence="2" key="1">
    <citation type="journal article" date="2014" name="PLoS ONE">
        <title>Transcriptome-Based Identification of ABC Transporters in the Western Tarnished Plant Bug Lygus hesperus.</title>
        <authorList>
            <person name="Hull J.J."/>
            <person name="Chaney K."/>
            <person name="Geib S.M."/>
            <person name="Fabrick J.A."/>
            <person name="Brent C.S."/>
            <person name="Walsh D."/>
            <person name="Lavine L.C."/>
        </authorList>
    </citation>
    <scope>NUCLEOTIDE SEQUENCE</scope>
</reference>
<keyword evidence="2" id="KW-0648">Protein biosynthesis</keyword>
<protein>
    <submittedName>
        <fullName evidence="2">Elongation factor G</fullName>
    </submittedName>
</protein>
<dbReference type="EMBL" id="GDHC01006068">
    <property type="protein sequence ID" value="JAQ12561.1"/>
    <property type="molecule type" value="Transcribed_RNA"/>
</dbReference>
<proteinExistence type="predicted"/>
<sequence>MQRSLTVDDALTLRQIHLEGGDRVETHNSLKQDEETVSTHAPQSQVLNAEKQVHMYSINTKEQHSDAVVETVQVQQEEFRDKKTQVKVEEDEMMRQKNYDGTQPTTDNLCVEIGIDCQIGSTEIHFSEAETERLSLSSSSSSISELNE</sequence>
<evidence type="ECO:0000256" key="1">
    <source>
        <dbReference type="SAM" id="MobiDB-lite"/>
    </source>
</evidence>
<gene>
    <name evidence="2" type="primary">fusA_1</name>
    <name evidence="2" type="ORF">CM83_101310</name>
    <name evidence="3" type="ORF">g.1116</name>
</gene>
<evidence type="ECO:0000313" key="2">
    <source>
        <dbReference type="EMBL" id="JAG39017.1"/>
    </source>
</evidence>
<reference evidence="2" key="2">
    <citation type="submission" date="2014-07" db="EMBL/GenBank/DDBJ databases">
        <authorList>
            <person name="Hull J."/>
        </authorList>
    </citation>
    <scope>NUCLEOTIDE SEQUENCE</scope>
</reference>
<organism evidence="2">
    <name type="scientific">Lygus hesperus</name>
    <name type="common">Western plant bug</name>
    <dbReference type="NCBI Taxonomy" id="30085"/>
    <lineage>
        <taxon>Eukaryota</taxon>
        <taxon>Metazoa</taxon>
        <taxon>Ecdysozoa</taxon>
        <taxon>Arthropoda</taxon>
        <taxon>Hexapoda</taxon>
        <taxon>Insecta</taxon>
        <taxon>Pterygota</taxon>
        <taxon>Neoptera</taxon>
        <taxon>Paraneoptera</taxon>
        <taxon>Hemiptera</taxon>
        <taxon>Heteroptera</taxon>
        <taxon>Panheteroptera</taxon>
        <taxon>Cimicomorpha</taxon>
        <taxon>Miridae</taxon>
        <taxon>Mirini</taxon>
        <taxon>Lygus</taxon>
    </lineage>
</organism>
<dbReference type="GO" id="GO:0003746">
    <property type="term" value="F:translation elongation factor activity"/>
    <property type="evidence" value="ECO:0007669"/>
    <property type="project" value="UniProtKB-KW"/>
</dbReference>
<feature type="region of interest" description="Disordered" evidence="1">
    <location>
        <begin position="22"/>
        <end position="48"/>
    </location>
</feature>
<name>A0A0A9Z164_LYGHE</name>